<comment type="caution">
    <text evidence="4">The sequence shown here is derived from an EMBL/GenBank/DDBJ whole genome shotgun (WGS) entry which is preliminary data.</text>
</comment>
<evidence type="ECO:0000256" key="2">
    <source>
        <dbReference type="ARBA" id="ARBA00023239"/>
    </source>
</evidence>
<sequence>FIAVGGAGVLLARQIKKVDIVAYEDLGTEAVRRLEVEDFPVIVCNDIHGGDLLEEGKSRYKLAVG</sequence>
<name>X0X1N2_9ZZZZ</name>
<dbReference type="Gene3D" id="3.20.130.10">
    <property type="entry name" value="Fe-S hydro-lyase, tartrate dehydratase beta-type, catalytic domain"/>
    <property type="match status" value="1"/>
</dbReference>
<feature type="non-terminal residue" evidence="4">
    <location>
        <position position="1"/>
    </location>
</feature>
<feature type="domain" description="Fe-S hydro-lyase tartrate dehydratase beta-type catalytic" evidence="3">
    <location>
        <begin position="2"/>
        <end position="54"/>
    </location>
</feature>
<evidence type="ECO:0000256" key="1">
    <source>
        <dbReference type="ARBA" id="ARBA00008876"/>
    </source>
</evidence>
<accession>X0X1N2</accession>
<comment type="similarity">
    <text evidence="1">Belongs to the class-I fumarase family.</text>
</comment>
<evidence type="ECO:0000313" key="4">
    <source>
        <dbReference type="EMBL" id="GAG29342.1"/>
    </source>
</evidence>
<dbReference type="InterPro" id="IPR036660">
    <property type="entry name" value="Fe-S_hydroAse_TtdB_cat_sf"/>
</dbReference>
<dbReference type="EMBL" id="BARS01045089">
    <property type="protein sequence ID" value="GAG29342.1"/>
    <property type="molecule type" value="Genomic_DNA"/>
</dbReference>
<dbReference type="InterPro" id="IPR004647">
    <property type="entry name" value="Fe-S_hydro-lyase_TtdB-typ_cat"/>
</dbReference>
<reference evidence="4" key="1">
    <citation type="journal article" date="2014" name="Front. Microbiol.">
        <title>High frequency of phylogenetically diverse reductive dehalogenase-homologous genes in deep subseafloor sedimentary metagenomes.</title>
        <authorList>
            <person name="Kawai M."/>
            <person name="Futagami T."/>
            <person name="Toyoda A."/>
            <person name="Takaki Y."/>
            <person name="Nishi S."/>
            <person name="Hori S."/>
            <person name="Arai W."/>
            <person name="Tsubouchi T."/>
            <person name="Morono Y."/>
            <person name="Uchiyama I."/>
            <person name="Ito T."/>
            <person name="Fujiyama A."/>
            <person name="Inagaki F."/>
            <person name="Takami H."/>
        </authorList>
    </citation>
    <scope>NUCLEOTIDE SEQUENCE</scope>
    <source>
        <strain evidence="4">Expedition CK06-06</strain>
    </source>
</reference>
<dbReference type="GO" id="GO:0016836">
    <property type="term" value="F:hydro-lyase activity"/>
    <property type="evidence" value="ECO:0007669"/>
    <property type="project" value="InterPro"/>
</dbReference>
<dbReference type="Pfam" id="PF05683">
    <property type="entry name" value="Fumerase_C"/>
    <property type="match status" value="1"/>
</dbReference>
<evidence type="ECO:0000259" key="3">
    <source>
        <dbReference type="Pfam" id="PF05683"/>
    </source>
</evidence>
<dbReference type="SUPFAM" id="SSF117457">
    <property type="entry name" value="FumA C-terminal domain-like"/>
    <property type="match status" value="1"/>
</dbReference>
<keyword evidence="2" id="KW-0456">Lyase</keyword>
<gene>
    <name evidence="4" type="ORF">S01H1_68026</name>
</gene>
<protein>
    <recommendedName>
        <fullName evidence="3">Fe-S hydro-lyase tartrate dehydratase beta-type catalytic domain-containing protein</fullName>
    </recommendedName>
</protein>
<dbReference type="PANTHER" id="PTHR43351">
    <property type="entry name" value="L(+)-TARTRATE DEHYDRATASE SUBUNIT BETA"/>
    <property type="match status" value="1"/>
</dbReference>
<proteinExistence type="inferred from homology"/>
<dbReference type="PANTHER" id="PTHR43351:SF2">
    <property type="entry name" value="L(+)-TARTRATE DEHYDRATASE SUBUNIT BETA-RELATED"/>
    <property type="match status" value="1"/>
</dbReference>
<organism evidence="4">
    <name type="scientific">marine sediment metagenome</name>
    <dbReference type="NCBI Taxonomy" id="412755"/>
    <lineage>
        <taxon>unclassified sequences</taxon>
        <taxon>metagenomes</taxon>
        <taxon>ecological metagenomes</taxon>
    </lineage>
</organism>
<dbReference type="AlphaFoldDB" id="X0X1N2"/>